<evidence type="ECO:0000313" key="1">
    <source>
        <dbReference type="EMBL" id="MBC9794537.1"/>
    </source>
</evidence>
<dbReference type="RefSeq" id="WP_187963686.1">
    <property type="nucleotide sequence ID" value="NZ_JACVDC010000001.1"/>
</dbReference>
<protein>
    <submittedName>
        <fullName evidence="1">Uncharacterized protein</fullName>
    </submittedName>
</protein>
<accession>A0A926JNG8</accession>
<proteinExistence type="predicted"/>
<keyword evidence="2" id="KW-1185">Reference proteome</keyword>
<name>A0A926JNG8_9FLAO</name>
<organism evidence="1 2">
    <name type="scientific">Sinomicrobium weinanense</name>
    <dbReference type="NCBI Taxonomy" id="2842200"/>
    <lineage>
        <taxon>Bacteria</taxon>
        <taxon>Pseudomonadati</taxon>
        <taxon>Bacteroidota</taxon>
        <taxon>Flavobacteriia</taxon>
        <taxon>Flavobacteriales</taxon>
        <taxon>Flavobacteriaceae</taxon>
        <taxon>Sinomicrobium</taxon>
    </lineage>
</organism>
<comment type="caution">
    <text evidence="1">The sequence shown here is derived from an EMBL/GenBank/DDBJ whole genome shotgun (WGS) entry which is preliminary data.</text>
</comment>
<dbReference type="Proteomes" id="UP000653730">
    <property type="component" value="Unassembled WGS sequence"/>
</dbReference>
<dbReference type="AlphaFoldDB" id="A0A926JNG8"/>
<sequence>MPFYTTLLRPVAVILTTIVFISCSSDDDTVPEPEYTPDELYHLSVTDAMVADTSEIIDTLWAISPENPGLQWKKINGRDYVLMASFNKYPSSYPAGDSITNTWGESWLFIPSQMKARLKTDLTQASDTIMRICQVLGLPPANENSNTHISTLWVNPESLYRPAGDPDIHTTSAGAALRDNVTATYVSWFNNYIIFAYYRTLGSENDRHYPWTRLGYTYDWSPETEEVGLSEFVLSANSGFWVESTDTAGDFFRK</sequence>
<evidence type="ECO:0000313" key="2">
    <source>
        <dbReference type="Proteomes" id="UP000653730"/>
    </source>
</evidence>
<dbReference type="EMBL" id="JACVDC010000001">
    <property type="protein sequence ID" value="MBC9794537.1"/>
    <property type="molecule type" value="Genomic_DNA"/>
</dbReference>
<reference evidence="1 2" key="1">
    <citation type="submission" date="2020-09" db="EMBL/GenBank/DDBJ databases">
        <title>Sinomicrobium weinanense sp. nov., a halophilic bacteria isolated from saline-alkali soil.</title>
        <authorList>
            <person name="Wu P."/>
            <person name="Ren H."/>
            <person name="Mei Y."/>
            <person name="Liang Y."/>
            <person name="Chen Z."/>
        </authorList>
    </citation>
    <scope>NUCLEOTIDE SEQUENCE [LARGE SCALE GENOMIC DNA]</scope>
    <source>
        <strain evidence="1 2">FJxs</strain>
    </source>
</reference>
<gene>
    <name evidence="1" type="ORF">IBL28_01050</name>
</gene>